<feature type="domain" description="NAD-dependent epimerase/dehydratase" evidence="2">
    <location>
        <begin position="5"/>
        <end position="225"/>
    </location>
</feature>
<dbReference type="eggNOG" id="COG1090">
    <property type="taxonomic scope" value="Bacteria"/>
</dbReference>
<dbReference type="Pfam" id="PF01370">
    <property type="entry name" value="Epimerase"/>
    <property type="match status" value="1"/>
</dbReference>
<dbReference type="AlphaFoldDB" id="C6XUB7"/>
<evidence type="ECO:0008006" key="6">
    <source>
        <dbReference type="Google" id="ProtNLM"/>
    </source>
</evidence>
<accession>C6XUB7</accession>
<dbReference type="STRING" id="485917.Phep_3719"/>
<feature type="domain" description="DUF1731" evidence="3">
    <location>
        <begin position="253"/>
        <end position="299"/>
    </location>
</feature>
<gene>
    <name evidence="4" type="ordered locus">Phep_3719</name>
</gene>
<evidence type="ECO:0000313" key="4">
    <source>
        <dbReference type="EMBL" id="ACU05910.1"/>
    </source>
</evidence>
<dbReference type="InterPro" id="IPR010099">
    <property type="entry name" value="SDR39U1"/>
</dbReference>
<organism evidence="4 5">
    <name type="scientific">Pedobacter heparinus (strain ATCC 13125 / DSM 2366 / CIP 104194 / JCM 7457 / NBRC 12017 / NCIMB 9290 / NRRL B-14731 / HIM 762-3)</name>
    <dbReference type="NCBI Taxonomy" id="485917"/>
    <lineage>
        <taxon>Bacteria</taxon>
        <taxon>Pseudomonadati</taxon>
        <taxon>Bacteroidota</taxon>
        <taxon>Sphingobacteriia</taxon>
        <taxon>Sphingobacteriales</taxon>
        <taxon>Sphingobacteriaceae</taxon>
        <taxon>Pedobacter</taxon>
    </lineage>
</organism>
<dbReference type="Gene3D" id="3.40.50.720">
    <property type="entry name" value="NAD(P)-binding Rossmann-like Domain"/>
    <property type="match status" value="1"/>
</dbReference>
<evidence type="ECO:0000259" key="3">
    <source>
        <dbReference type="Pfam" id="PF08338"/>
    </source>
</evidence>
<dbReference type="InterPro" id="IPR036291">
    <property type="entry name" value="NAD(P)-bd_dom_sf"/>
</dbReference>
<dbReference type="OrthoDB" id="9801773at2"/>
<proteinExistence type="inferred from homology"/>
<dbReference type="KEGG" id="phe:Phep_3719"/>
<evidence type="ECO:0000313" key="5">
    <source>
        <dbReference type="Proteomes" id="UP000000852"/>
    </source>
</evidence>
<dbReference type="RefSeq" id="WP_015809519.1">
    <property type="nucleotide sequence ID" value="NC_013061.1"/>
</dbReference>
<comment type="similarity">
    <text evidence="1">Belongs to the NAD(P)-dependent epimerase/dehydratase family. SDR39U1 subfamily.</text>
</comment>
<dbReference type="SUPFAM" id="SSF51735">
    <property type="entry name" value="NAD(P)-binding Rossmann-fold domains"/>
    <property type="match status" value="1"/>
</dbReference>
<protein>
    <recommendedName>
        <fullName evidence="6">NAD-dependent epimerase/dehydratase</fullName>
    </recommendedName>
</protein>
<dbReference type="PANTHER" id="PTHR11092:SF0">
    <property type="entry name" value="EPIMERASE FAMILY PROTEIN SDR39U1"/>
    <property type="match status" value="1"/>
</dbReference>
<name>C6XUB7_PEDHD</name>
<dbReference type="PANTHER" id="PTHR11092">
    <property type="entry name" value="SUGAR NUCLEOTIDE EPIMERASE RELATED"/>
    <property type="match status" value="1"/>
</dbReference>
<dbReference type="InterPro" id="IPR013549">
    <property type="entry name" value="DUF1731"/>
</dbReference>
<dbReference type="EMBL" id="CP001681">
    <property type="protein sequence ID" value="ACU05910.1"/>
    <property type="molecule type" value="Genomic_DNA"/>
</dbReference>
<dbReference type="HOGENOM" id="CLU_047373_0_2_10"/>
<evidence type="ECO:0000256" key="1">
    <source>
        <dbReference type="ARBA" id="ARBA00009353"/>
    </source>
</evidence>
<dbReference type="Proteomes" id="UP000000852">
    <property type="component" value="Chromosome"/>
</dbReference>
<dbReference type="Pfam" id="PF08338">
    <property type="entry name" value="DUF1731"/>
    <property type="match status" value="1"/>
</dbReference>
<keyword evidence="5" id="KW-1185">Reference proteome</keyword>
<reference evidence="4 5" key="1">
    <citation type="journal article" date="2009" name="Stand. Genomic Sci.">
        <title>Complete genome sequence of Pedobacter heparinus type strain (HIM 762-3).</title>
        <authorList>
            <person name="Han C."/>
            <person name="Spring S."/>
            <person name="Lapidus A."/>
            <person name="Del Rio T.G."/>
            <person name="Tice H."/>
            <person name="Copeland A."/>
            <person name="Cheng J.F."/>
            <person name="Lucas S."/>
            <person name="Chen F."/>
            <person name="Nolan M."/>
            <person name="Bruce D."/>
            <person name="Goodwin L."/>
            <person name="Pitluck S."/>
            <person name="Ivanova N."/>
            <person name="Mavromatis K."/>
            <person name="Mikhailova N."/>
            <person name="Pati A."/>
            <person name="Chen A."/>
            <person name="Palaniappan K."/>
            <person name="Land M."/>
            <person name="Hauser L."/>
            <person name="Chang Y.J."/>
            <person name="Jeffries C.C."/>
            <person name="Saunders E."/>
            <person name="Chertkov O."/>
            <person name="Brettin T."/>
            <person name="Goker M."/>
            <person name="Rohde M."/>
            <person name="Bristow J."/>
            <person name="Eisen J.A."/>
            <person name="Markowitz V."/>
            <person name="Hugenholtz P."/>
            <person name="Kyrpides N.C."/>
            <person name="Klenk H.P."/>
            <person name="Detter J.C."/>
        </authorList>
    </citation>
    <scope>NUCLEOTIDE SEQUENCE [LARGE SCALE GENOMIC DNA]</scope>
    <source>
        <strain evidence="5">ATCC 13125 / DSM 2366 / CIP 104194 / JCM 7457 / NBRC 12017 / NCIMB 9290 / NRRL B-14731 / HIM 762-3</strain>
    </source>
</reference>
<evidence type="ECO:0000259" key="2">
    <source>
        <dbReference type="Pfam" id="PF01370"/>
    </source>
</evidence>
<sequence length="304" mass="33622">MNKHILITGATGMIGKKLIESLQKGGHSVAVLSRKPKNIPGVKLYLWDVYQHKIDQQCMEGIDTVIHLAGENIAAHKWTKKRKQQIIDSRVLSTQLLYQAIKETKASVSTFISASGAAWYGDSGDEILTEESPAGYGFMAACCEQWEQAVDQGKKLGIRVVKFRTGMVLGKNEGALASLEKPIRFFAGAALGSGRQWVPWLHIDDMVSMYTTAVENTLISGAYNACAPFSVTNATLTRAIAKKLHRPVWPFNVPEKILKLILGEMSEVIFISTNTSAQKILAADFKFRYTRLEDALSDIYSPQK</sequence>
<dbReference type="NCBIfam" id="TIGR01777">
    <property type="entry name" value="yfcH"/>
    <property type="match status" value="1"/>
</dbReference>
<dbReference type="InterPro" id="IPR001509">
    <property type="entry name" value="Epimerase_deHydtase"/>
</dbReference>